<organism evidence="1 2">
    <name type="scientific">Platanthera zijinensis</name>
    <dbReference type="NCBI Taxonomy" id="2320716"/>
    <lineage>
        <taxon>Eukaryota</taxon>
        <taxon>Viridiplantae</taxon>
        <taxon>Streptophyta</taxon>
        <taxon>Embryophyta</taxon>
        <taxon>Tracheophyta</taxon>
        <taxon>Spermatophyta</taxon>
        <taxon>Magnoliopsida</taxon>
        <taxon>Liliopsida</taxon>
        <taxon>Asparagales</taxon>
        <taxon>Orchidaceae</taxon>
        <taxon>Orchidoideae</taxon>
        <taxon>Orchideae</taxon>
        <taxon>Orchidinae</taxon>
        <taxon>Platanthera</taxon>
    </lineage>
</organism>
<name>A0AAP0BQY3_9ASPA</name>
<gene>
    <name evidence="1" type="ORF">KSP39_PZI007963</name>
</gene>
<evidence type="ECO:0000313" key="1">
    <source>
        <dbReference type="EMBL" id="KAK8945197.1"/>
    </source>
</evidence>
<accession>A0AAP0BQY3</accession>
<evidence type="ECO:0000313" key="2">
    <source>
        <dbReference type="Proteomes" id="UP001418222"/>
    </source>
</evidence>
<dbReference type="EMBL" id="JBBWWQ010000006">
    <property type="protein sequence ID" value="KAK8945197.1"/>
    <property type="molecule type" value="Genomic_DNA"/>
</dbReference>
<keyword evidence="2" id="KW-1185">Reference proteome</keyword>
<reference evidence="1 2" key="1">
    <citation type="journal article" date="2022" name="Nat. Plants">
        <title>Genomes of leafy and leafless Platanthera orchids illuminate the evolution of mycoheterotrophy.</title>
        <authorList>
            <person name="Li M.H."/>
            <person name="Liu K.W."/>
            <person name="Li Z."/>
            <person name="Lu H.C."/>
            <person name="Ye Q.L."/>
            <person name="Zhang D."/>
            <person name="Wang J.Y."/>
            <person name="Li Y.F."/>
            <person name="Zhong Z.M."/>
            <person name="Liu X."/>
            <person name="Yu X."/>
            <person name="Liu D.K."/>
            <person name="Tu X.D."/>
            <person name="Liu B."/>
            <person name="Hao Y."/>
            <person name="Liao X.Y."/>
            <person name="Jiang Y.T."/>
            <person name="Sun W.H."/>
            <person name="Chen J."/>
            <person name="Chen Y.Q."/>
            <person name="Ai Y."/>
            <person name="Zhai J.W."/>
            <person name="Wu S.S."/>
            <person name="Zhou Z."/>
            <person name="Hsiao Y.Y."/>
            <person name="Wu W.L."/>
            <person name="Chen Y.Y."/>
            <person name="Lin Y.F."/>
            <person name="Hsu J.L."/>
            <person name="Li C.Y."/>
            <person name="Wang Z.W."/>
            <person name="Zhao X."/>
            <person name="Zhong W.Y."/>
            <person name="Ma X.K."/>
            <person name="Ma L."/>
            <person name="Huang J."/>
            <person name="Chen G.Z."/>
            <person name="Huang M.Z."/>
            <person name="Huang L."/>
            <person name="Peng D.H."/>
            <person name="Luo Y.B."/>
            <person name="Zou S.Q."/>
            <person name="Chen S.P."/>
            <person name="Lan S."/>
            <person name="Tsai W.C."/>
            <person name="Van de Peer Y."/>
            <person name="Liu Z.J."/>
        </authorList>
    </citation>
    <scope>NUCLEOTIDE SEQUENCE [LARGE SCALE GENOMIC DNA]</scope>
    <source>
        <strain evidence="1">Lor287</strain>
    </source>
</reference>
<dbReference type="Proteomes" id="UP001418222">
    <property type="component" value="Unassembled WGS sequence"/>
</dbReference>
<sequence>MWAGSHSSPSSRENAGLFLRDGFLLGGSKLASTACLELVIRSPISRATLRFVGYTRQTLLAAKPYVNWAASMDVSLETGMPWVMCQ</sequence>
<protein>
    <submittedName>
        <fullName evidence="1">Beta-galactosidase 6</fullName>
    </submittedName>
</protein>
<comment type="caution">
    <text evidence="1">The sequence shown here is derived from an EMBL/GenBank/DDBJ whole genome shotgun (WGS) entry which is preliminary data.</text>
</comment>
<proteinExistence type="predicted"/>
<dbReference type="AlphaFoldDB" id="A0AAP0BQY3"/>